<evidence type="ECO:0000313" key="4">
    <source>
        <dbReference type="Proteomes" id="UP000190080"/>
    </source>
</evidence>
<dbReference type="RefSeq" id="WP_079426161.1">
    <property type="nucleotide sequence ID" value="NZ_MZGV01000040.1"/>
</dbReference>
<evidence type="ECO:0000256" key="1">
    <source>
        <dbReference type="SAM" id="Phobius"/>
    </source>
</evidence>
<proteinExistence type="predicted"/>
<dbReference type="OrthoDB" id="9782395at2"/>
<dbReference type="GO" id="GO:0043164">
    <property type="term" value="P:Gram-negative-bacterium-type cell wall biogenesis"/>
    <property type="evidence" value="ECO:0007669"/>
    <property type="project" value="TreeGrafter"/>
</dbReference>
<keyword evidence="4" id="KW-1185">Reference proteome</keyword>
<dbReference type="Gene3D" id="3.40.50.620">
    <property type="entry name" value="HUPs"/>
    <property type="match status" value="1"/>
</dbReference>
<sequence>MKIKKKIKVLSIIFLIGFFTILIFEAYIWLIPVNNTKKADAAIVLGCSIHGRIPTPFLKARTLKAAEIYKDGRVKYIIVSGGKGPGEDISEAECMKKILVDNGVEQNKILLENRSSNTSENIAFSNKLMNKYNFKNAIVVSNLFHLRRAEILCRKNKLSATYSGVFVKKYWQREIYGGLREVPAIIKDVVLN</sequence>
<dbReference type="EMBL" id="MZGV01000040">
    <property type="protein sequence ID" value="OPJ59695.1"/>
    <property type="molecule type" value="Genomic_DNA"/>
</dbReference>
<dbReference type="GO" id="GO:0000270">
    <property type="term" value="P:peptidoglycan metabolic process"/>
    <property type="evidence" value="ECO:0007669"/>
    <property type="project" value="TreeGrafter"/>
</dbReference>
<organism evidence="3 4">
    <name type="scientific">Clostridium oryzae</name>
    <dbReference type="NCBI Taxonomy" id="1450648"/>
    <lineage>
        <taxon>Bacteria</taxon>
        <taxon>Bacillati</taxon>
        <taxon>Bacillota</taxon>
        <taxon>Clostridia</taxon>
        <taxon>Eubacteriales</taxon>
        <taxon>Clostridiaceae</taxon>
        <taxon>Clostridium</taxon>
    </lineage>
</organism>
<evidence type="ECO:0000313" key="3">
    <source>
        <dbReference type="EMBL" id="OPJ59695.1"/>
    </source>
</evidence>
<dbReference type="PANTHER" id="PTHR30336:SF4">
    <property type="entry name" value="ENVELOPE BIOGENESIS FACTOR ELYC"/>
    <property type="match status" value="1"/>
</dbReference>
<accession>A0A1V4IJ13</accession>
<dbReference type="InterPro" id="IPR051599">
    <property type="entry name" value="Cell_Envelope_Assoc"/>
</dbReference>
<keyword evidence="1" id="KW-1133">Transmembrane helix</keyword>
<evidence type="ECO:0000259" key="2">
    <source>
        <dbReference type="Pfam" id="PF02698"/>
    </source>
</evidence>
<reference evidence="3 4" key="1">
    <citation type="submission" date="2017-03" db="EMBL/GenBank/DDBJ databases">
        <title>Genome sequence of Clostridium oryzae DSM 28571.</title>
        <authorList>
            <person name="Poehlein A."/>
            <person name="Daniel R."/>
        </authorList>
    </citation>
    <scope>NUCLEOTIDE SEQUENCE [LARGE SCALE GENOMIC DNA]</scope>
    <source>
        <strain evidence="3 4">DSM 28571</strain>
    </source>
</reference>
<dbReference type="InterPro" id="IPR014729">
    <property type="entry name" value="Rossmann-like_a/b/a_fold"/>
</dbReference>
<dbReference type="Pfam" id="PF02698">
    <property type="entry name" value="DUF218"/>
    <property type="match status" value="1"/>
</dbReference>
<comment type="caution">
    <text evidence="3">The sequence shown here is derived from an EMBL/GenBank/DDBJ whole genome shotgun (WGS) entry which is preliminary data.</text>
</comment>
<protein>
    <submittedName>
        <fullName evidence="3">Vancomycin high temperature exclusion protein</fullName>
    </submittedName>
</protein>
<gene>
    <name evidence="3" type="ORF">CLORY_31430</name>
</gene>
<dbReference type="PANTHER" id="PTHR30336">
    <property type="entry name" value="INNER MEMBRANE PROTEIN, PROBABLE PERMEASE"/>
    <property type="match status" value="1"/>
</dbReference>
<keyword evidence="1" id="KW-0472">Membrane</keyword>
<dbReference type="AlphaFoldDB" id="A0A1V4IJ13"/>
<keyword evidence="1" id="KW-0812">Transmembrane</keyword>
<feature type="domain" description="DUF218" evidence="2">
    <location>
        <begin position="40"/>
        <end position="160"/>
    </location>
</feature>
<feature type="transmembrane region" description="Helical" evidence="1">
    <location>
        <begin position="12"/>
        <end position="30"/>
    </location>
</feature>
<dbReference type="STRING" id="1450648.CLORY_31430"/>
<dbReference type="GO" id="GO:0005886">
    <property type="term" value="C:plasma membrane"/>
    <property type="evidence" value="ECO:0007669"/>
    <property type="project" value="TreeGrafter"/>
</dbReference>
<dbReference type="InterPro" id="IPR003848">
    <property type="entry name" value="DUF218"/>
</dbReference>
<dbReference type="Proteomes" id="UP000190080">
    <property type="component" value="Unassembled WGS sequence"/>
</dbReference>
<name>A0A1V4IJ13_9CLOT</name>
<dbReference type="CDD" id="cd06259">
    <property type="entry name" value="YdcF-like"/>
    <property type="match status" value="1"/>
</dbReference>